<comment type="catalytic activity">
    <reaction evidence="1">
        <text>hydroxymethylbilane = uroporphyrinogen III + H2O</text>
        <dbReference type="Rhea" id="RHEA:18965"/>
        <dbReference type="ChEBI" id="CHEBI:15377"/>
        <dbReference type="ChEBI" id="CHEBI:57308"/>
        <dbReference type="ChEBI" id="CHEBI:57845"/>
        <dbReference type="EC" id="4.2.1.75"/>
    </reaction>
</comment>
<dbReference type="GeneID" id="39750585"/>
<dbReference type="UniPathway" id="UPA00251">
    <property type="reaction ID" value="UER00320"/>
</dbReference>
<keyword evidence="1" id="KW-0456">Lyase</keyword>
<keyword evidence="1" id="KW-0627">Porphyrin biosynthesis</keyword>
<name>A0A1Y1JMY5_PLAGO</name>
<dbReference type="AlphaFoldDB" id="A0A1Y1JMY5"/>
<keyword evidence="3" id="KW-1133">Transmembrane helix</keyword>
<dbReference type="RefSeq" id="XP_028546428.1">
    <property type="nucleotide sequence ID" value="XM_028690627.1"/>
</dbReference>
<comment type="pathway">
    <text evidence="1">Porphyrin-containing compound metabolism; protoporphyrin-IX biosynthesis; coproporphyrinogen-III from 5-aminolevulinate: step 3/4.</text>
</comment>
<dbReference type="InterPro" id="IPR039793">
    <property type="entry name" value="UROS/Hem4"/>
</dbReference>
<dbReference type="EC" id="4.2.1.75" evidence="1"/>
<comment type="caution">
    <text evidence="4">The sequence shown here is derived from an EMBL/GenBank/DDBJ whole genome shotgun (WGS) entry which is preliminary data.</text>
</comment>
<protein>
    <recommendedName>
        <fullName evidence="1">Uroporphyrinogen-III synthase</fullName>
        <ecNumber evidence="1">4.2.1.75</ecNumber>
    </recommendedName>
</protein>
<comment type="function">
    <text evidence="1">Catalyzes cyclization of the linear tetrapyrrole, hydroxymethylbilane, to the macrocyclic uroporphyrinogen III.</text>
</comment>
<keyword evidence="5" id="KW-1185">Reference proteome</keyword>
<sequence length="524" mass="60246">MSCRTALGLTSVVTTVRFFLFFCIFHNLHAPIVNRATCYQVGKPISLNKLVNYEHVRKKKKQFSPNFECVQIVGGGTNKNSLPHESKSNLLPHESKSNLLPHESKSNLLPHESKSNLLPHESKSNLLPHESRSNFLPHESKSNLLPHESKSNLLPHESRSNFLPHESRSNFLPHESRSNFLPHDSKSNLLPHESRSNLSILITSPEGAKIYRFVVLLLIYRLSNIVSSKDFHFSDNSYLKNNTIVKILNLPIVSIGKACNDILNNDCSKTDFTDMYQILSIENTNFKINHKIFCKINKNIGKLNIVFTPSKANAETLKKEFINHLFNKQKGEIINAKKKIIWIASAISQTNFNDSCSNTKGNSLNKIQKVKKSLTILRINCYDTKKVTYNKRKNQIRKKSIICLMSNSTVVSYFENFGNHFSHVVCMGKNSYMMAKKLNFKNVHYPEDSKIKSFLNMLINLYNKLRDKYDTHYDIVLTREKHKNEKLAKALTKEGIPYRIVPCIKTQYHKKNIQLLYSIISSHM</sequence>
<gene>
    <name evidence="4" type="ORF">PGO_146370</name>
</gene>
<organism evidence="4 5">
    <name type="scientific">Plasmodium gonderi</name>
    <dbReference type="NCBI Taxonomy" id="77519"/>
    <lineage>
        <taxon>Eukaryota</taxon>
        <taxon>Sar</taxon>
        <taxon>Alveolata</taxon>
        <taxon>Apicomplexa</taxon>
        <taxon>Aconoidasida</taxon>
        <taxon>Haemosporida</taxon>
        <taxon>Plasmodiidae</taxon>
        <taxon>Plasmodium</taxon>
        <taxon>Plasmodium (Plasmodium)</taxon>
    </lineage>
</organism>
<dbReference type="SUPFAM" id="SSF69618">
    <property type="entry name" value="HemD-like"/>
    <property type="match status" value="1"/>
</dbReference>
<dbReference type="GO" id="GO:0006782">
    <property type="term" value="P:protoporphyrinogen IX biosynthetic process"/>
    <property type="evidence" value="ECO:0007669"/>
    <property type="project" value="UniProtKB-UniRule"/>
</dbReference>
<accession>A0A1Y1JMY5</accession>
<proteinExistence type="inferred from homology"/>
<dbReference type="OrthoDB" id="386028at2759"/>
<comment type="similarity">
    <text evidence="1">Belongs to the uroporphyrinogen-III synthase family.</text>
</comment>
<evidence type="ECO:0000256" key="1">
    <source>
        <dbReference type="RuleBase" id="RU366031"/>
    </source>
</evidence>
<dbReference type="Gene3D" id="3.40.50.10090">
    <property type="match status" value="1"/>
</dbReference>
<feature type="region of interest" description="Disordered" evidence="2">
    <location>
        <begin position="78"/>
        <end position="168"/>
    </location>
</feature>
<evidence type="ECO:0000313" key="4">
    <source>
        <dbReference type="EMBL" id="GAW83839.1"/>
    </source>
</evidence>
<keyword evidence="3" id="KW-0812">Transmembrane</keyword>
<dbReference type="InterPro" id="IPR036108">
    <property type="entry name" value="4pyrrol_syn_uPrphyn_synt_sf"/>
</dbReference>
<dbReference type="GO" id="GO:0004852">
    <property type="term" value="F:uroporphyrinogen-III synthase activity"/>
    <property type="evidence" value="ECO:0007669"/>
    <property type="project" value="UniProtKB-UniRule"/>
</dbReference>
<dbReference type="PANTHER" id="PTHR38042:SF1">
    <property type="entry name" value="UROPORPHYRINOGEN-III SYNTHASE, CHLOROPLASTIC"/>
    <property type="match status" value="1"/>
</dbReference>
<dbReference type="OMA" id="TKINCYD"/>
<reference evidence="5" key="1">
    <citation type="submission" date="2017-04" db="EMBL/GenBank/DDBJ databases">
        <title>Plasmodium gonderi genome.</title>
        <authorList>
            <person name="Arisue N."/>
            <person name="Honma H."/>
            <person name="Kawai S."/>
            <person name="Tougan T."/>
            <person name="Tanabe K."/>
            <person name="Horii T."/>
        </authorList>
    </citation>
    <scope>NUCLEOTIDE SEQUENCE [LARGE SCALE GENOMIC DNA]</scope>
    <source>
        <strain evidence="5">ATCC 30045</strain>
    </source>
</reference>
<dbReference type="GO" id="GO:0006780">
    <property type="term" value="P:uroporphyrinogen III biosynthetic process"/>
    <property type="evidence" value="ECO:0007669"/>
    <property type="project" value="UniProtKB-UniRule"/>
</dbReference>
<dbReference type="PANTHER" id="PTHR38042">
    <property type="entry name" value="UROPORPHYRINOGEN-III SYNTHASE, CHLOROPLASTIC"/>
    <property type="match status" value="1"/>
</dbReference>
<evidence type="ECO:0000256" key="2">
    <source>
        <dbReference type="SAM" id="MobiDB-lite"/>
    </source>
</evidence>
<dbReference type="EMBL" id="BDQF01000015">
    <property type="protein sequence ID" value="GAW83839.1"/>
    <property type="molecule type" value="Genomic_DNA"/>
</dbReference>
<dbReference type="Proteomes" id="UP000195521">
    <property type="component" value="Unassembled WGS sequence"/>
</dbReference>
<evidence type="ECO:0000256" key="3">
    <source>
        <dbReference type="SAM" id="Phobius"/>
    </source>
</evidence>
<keyword evidence="3" id="KW-0472">Membrane</keyword>
<feature type="transmembrane region" description="Helical" evidence="3">
    <location>
        <begin position="7"/>
        <end position="28"/>
    </location>
</feature>
<evidence type="ECO:0000313" key="5">
    <source>
        <dbReference type="Proteomes" id="UP000195521"/>
    </source>
</evidence>